<name>A0A7I8JA92_SPIIN</name>
<organism evidence="10">
    <name type="scientific">Spirodela intermedia</name>
    <name type="common">Intermediate duckweed</name>
    <dbReference type="NCBI Taxonomy" id="51605"/>
    <lineage>
        <taxon>Eukaryota</taxon>
        <taxon>Viridiplantae</taxon>
        <taxon>Streptophyta</taxon>
        <taxon>Embryophyta</taxon>
        <taxon>Tracheophyta</taxon>
        <taxon>Spermatophyta</taxon>
        <taxon>Magnoliopsida</taxon>
        <taxon>Liliopsida</taxon>
        <taxon>Araceae</taxon>
        <taxon>Lemnoideae</taxon>
        <taxon>Spirodela</taxon>
    </lineage>
</organism>
<evidence type="ECO:0000256" key="4">
    <source>
        <dbReference type="ARBA" id="ARBA00022729"/>
    </source>
</evidence>
<dbReference type="Gene3D" id="3.20.20.300">
    <property type="entry name" value="Glycoside hydrolase, family 3, N-terminal domain"/>
    <property type="match status" value="1"/>
</dbReference>
<proteinExistence type="inferred from homology"/>
<evidence type="ECO:0000256" key="1">
    <source>
        <dbReference type="ARBA" id="ARBA00000448"/>
    </source>
</evidence>
<dbReference type="InterPro" id="IPR051915">
    <property type="entry name" value="Cellulose_Degrad_GH3"/>
</dbReference>
<evidence type="ECO:0000256" key="6">
    <source>
        <dbReference type="ARBA" id="ARBA00023295"/>
    </source>
</evidence>
<dbReference type="FunFam" id="3.40.50.1700:FF:000002">
    <property type="entry name" value="Glycosyl hydrolase family protein"/>
    <property type="match status" value="1"/>
</dbReference>
<dbReference type="Proteomes" id="UP001189122">
    <property type="component" value="Unassembled WGS sequence"/>
</dbReference>
<dbReference type="Pfam" id="PF00933">
    <property type="entry name" value="Glyco_hydro_3"/>
    <property type="match status" value="1"/>
</dbReference>
<dbReference type="EMBL" id="LR743597">
    <property type="protein sequence ID" value="CAA2627882.1"/>
    <property type="molecule type" value="Genomic_DNA"/>
</dbReference>
<evidence type="ECO:0000256" key="7">
    <source>
        <dbReference type="SAM" id="SignalP"/>
    </source>
</evidence>
<gene>
    <name evidence="10" type="ORF">SI7747_10013531</name>
</gene>
<evidence type="ECO:0000256" key="2">
    <source>
        <dbReference type="ARBA" id="ARBA00005336"/>
    </source>
</evidence>
<dbReference type="InterPro" id="IPR017853">
    <property type="entry name" value="GH"/>
</dbReference>
<evidence type="ECO:0000259" key="8">
    <source>
        <dbReference type="Pfam" id="PF00933"/>
    </source>
</evidence>
<keyword evidence="5" id="KW-0378">Hydrolase</keyword>
<feature type="signal peptide" evidence="7">
    <location>
        <begin position="1"/>
        <end position="25"/>
    </location>
</feature>
<dbReference type="SUPFAM" id="SSF51445">
    <property type="entry name" value="(Trans)glycosidases"/>
    <property type="match status" value="1"/>
</dbReference>
<sequence>MGSGRPPTPLLGLVLLLLAAPLAGARQPAYKDPRKPVAARVRDLLKRMTLSEKIGQMTQIERAVASADVMKEYAIAAARSVPAARASAKEWLDMVNGLQKGSLSTRLGIPMIYGIDAATIFPHNVGLGVTRDPELVKKIGAATYAFAPCIAVCRDPRWGRCYESYSEDPKIVEMMTEIIPGFRGSPGGLPWGVPFVAGKEKVAACAKHFVGDGGRPRGLLGIHMPGYYRAVVKGVSTVMISYSSWNGKKMHANRELVTGFLKNKLRFRGFVISDWQGIDRITSPPGANYTYSVLTSINAGLDMIMVPFDYRGFISNLTFLVQNKFIPISRIDDAVRRILRVKFTMGLFESPLSDLSLASHIGSPEHRELAREAVRKSLVLLKNGKDGGEPLLPLTKSAPKILVAGSHADNLGYQCGGWTMEWQGVSGNDVTVGTTILAAVRAAVAPSTEVVFSENPDRSFVEKGGFSYAIVAVGETPYAETKGDSQNLTVTEPGGAAVSAACGGSVRCVVVLVTGRPVVVEPFMGAVDALVAAWLPGTEGQGVADVLFGDYGFSGKLARTWFRSPAQLPMNVGDRHYDPLFPFGFGLTTKPRKGSESP</sequence>
<dbReference type="EC" id="3.2.1.21" evidence="3"/>
<evidence type="ECO:0000313" key="11">
    <source>
        <dbReference type="Proteomes" id="UP001189122"/>
    </source>
</evidence>
<evidence type="ECO:0000313" key="10">
    <source>
        <dbReference type="EMBL" id="CAA2627882.1"/>
    </source>
</evidence>
<dbReference type="FunFam" id="3.20.20.300:FF:000003">
    <property type="entry name" value="Beta-D-glucan exohydrolase isoenzyme ExoI"/>
    <property type="match status" value="1"/>
</dbReference>
<evidence type="ECO:0000256" key="5">
    <source>
        <dbReference type="ARBA" id="ARBA00022801"/>
    </source>
</evidence>
<dbReference type="Gene3D" id="3.40.50.1700">
    <property type="entry name" value="Glycoside hydrolase family 3 C-terminal domain"/>
    <property type="match status" value="1"/>
</dbReference>
<comment type="similarity">
    <text evidence="2">Belongs to the glycosyl hydrolase 3 family.</text>
</comment>
<dbReference type="InterPro" id="IPR002772">
    <property type="entry name" value="Glyco_hydro_3_C"/>
</dbReference>
<accession>A0A7I8JA92</accession>
<dbReference type="Pfam" id="PF01915">
    <property type="entry name" value="Glyco_hydro_3_C"/>
    <property type="match status" value="1"/>
</dbReference>
<keyword evidence="6" id="KW-0326">Glycosidase</keyword>
<dbReference type="EMBL" id="CACRZD030000010">
    <property type="protein sequence ID" value="CAA6667138.1"/>
    <property type="molecule type" value="Genomic_DNA"/>
</dbReference>
<dbReference type="AlphaFoldDB" id="A0A7I8JA92"/>
<dbReference type="InterPro" id="IPR036881">
    <property type="entry name" value="Glyco_hydro_3_C_sf"/>
</dbReference>
<evidence type="ECO:0000259" key="9">
    <source>
        <dbReference type="Pfam" id="PF01915"/>
    </source>
</evidence>
<comment type="catalytic activity">
    <reaction evidence="1">
        <text>Hydrolysis of terminal, non-reducing beta-D-glucosyl residues with release of beta-D-glucose.</text>
        <dbReference type="EC" id="3.2.1.21"/>
    </reaction>
</comment>
<dbReference type="SUPFAM" id="SSF52279">
    <property type="entry name" value="Beta-D-glucan exohydrolase, C-terminal domain"/>
    <property type="match status" value="1"/>
</dbReference>
<feature type="domain" description="Glycoside hydrolase family 3 C-terminal" evidence="9">
    <location>
        <begin position="378"/>
        <end position="588"/>
    </location>
</feature>
<dbReference type="InterPro" id="IPR036962">
    <property type="entry name" value="Glyco_hydro_3_N_sf"/>
</dbReference>
<dbReference type="GO" id="GO:0009251">
    <property type="term" value="P:glucan catabolic process"/>
    <property type="evidence" value="ECO:0007669"/>
    <property type="project" value="TreeGrafter"/>
</dbReference>
<reference evidence="10 11" key="1">
    <citation type="submission" date="2019-12" db="EMBL/GenBank/DDBJ databases">
        <authorList>
            <person name="Scholz U."/>
            <person name="Mascher M."/>
            <person name="Fiebig A."/>
        </authorList>
    </citation>
    <scope>NUCLEOTIDE SEQUENCE</scope>
</reference>
<protein>
    <recommendedName>
        <fullName evidence="3">beta-glucosidase</fullName>
        <ecNumber evidence="3">3.2.1.21</ecNumber>
    </recommendedName>
</protein>
<feature type="domain" description="Glycoside hydrolase family 3 N-terminal" evidence="8">
    <location>
        <begin position="49"/>
        <end position="341"/>
    </location>
</feature>
<keyword evidence="11" id="KW-1185">Reference proteome</keyword>
<feature type="chain" id="PRO_5029467121" description="beta-glucosidase" evidence="7">
    <location>
        <begin position="26"/>
        <end position="598"/>
    </location>
</feature>
<dbReference type="InterPro" id="IPR001764">
    <property type="entry name" value="Glyco_hydro_3_N"/>
</dbReference>
<dbReference type="PRINTS" id="PR00133">
    <property type="entry name" value="GLHYDRLASE3"/>
</dbReference>
<keyword evidence="4 7" id="KW-0732">Signal</keyword>
<dbReference type="PANTHER" id="PTHR30620:SF16">
    <property type="entry name" value="LYSOSOMAL BETA GLUCOSIDASE"/>
    <property type="match status" value="1"/>
</dbReference>
<dbReference type="PANTHER" id="PTHR30620">
    <property type="entry name" value="PERIPLASMIC BETA-GLUCOSIDASE-RELATED"/>
    <property type="match status" value="1"/>
</dbReference>
<evidence type="ECO:0000256" key="3">
    <source>
        <dbReference type="ARBA" id="ARBA00012744"/>
    </source>
</evidence>
<dbReference type="GO" id="GO:0008422">
    <property type="term" value="F:beta-glucosidase activity"/>
    <property type="evidence" value="ECO:0007669"/>
    <property type="project" value="UniProtKB-EC"/>
</dbReference>